<evidence type="ECO:0000259" key="5">
    <source>
        <dbReference type="PROSITE" id="PS51999"/>
    </source>
</evidence>
<sequence length="178" mass="20219">MDGGYTASASSQRMGKPALPLIQCPQCELKTIVRRKAKTSENYGRIFYTCPSFILFNCVQRDGTGCDFWYWEEYYEQYLIKRGYLQACSGSRGKRQVIYLHGEGEGEGEGVGGRQVAEQIEDKQLVKKMNVLIEIGSEIVLLLKCFVACYLTESQKNELTESHHNSEITTGDRTYITK</sequence>
<reference evidence="6" key="2">
    <citation type="submission" date="2018-05" db="EMBL/GenBank/DDBJ databases">
        <title>OgluRS3 (Oryza glumaepatula Reference Sequence Version 3).</title>
        <authorList>
            <person name="Zhang J."/>
            <person name="Kudrna D."/>
            <person name="Lee S."/>
            <person name="Talag J."/>
            <person name="Welchert J."/>
            <person name="Wing R.A."/>
        </authorList>
    </citation>
    <scope>NUCLEOTIDE SEQUENCE [LARGE SCALE GENOMIC DNA]</scope>
</reference>
<evidence type="ECO:0000256" key="3">
    <source>
        <dbReference type="ARBA" id="ARBA00022833"/>
    </source>
</evidence>
<dbReference type="HOGENOM" id="CLU_118288_0_1_1"/>
<keyword evidence="7" id="KW-1185">Reference proteome</keyword>
<organism evidence="6">
    <name type="scientific">Oryza glumipatula</name>
    <dbReference type="NCBI Taxonomy" id="40148"/>
    <lineage>
        <taxon>Eukaryota</taxon>
        <taxon>Viridiplantae</taxon>
        <taxon>Streptophyta</taxon>
        <taxon>Embryophyta</taxon>
        <taxon>Tracheophyta</taxon>
        <taxon>Spermatophyta</taxon>
        <taxon>Magnoliopsida</taxon>
        <taxon>Liliopsida</taxon>
        <taxon>Poales</taxon>
        <taxon>Poaceae</taxon>
        <taxon>BOP clade</taxon>
        <taxon>Oryzoideae</taxon>
        <taxon>Oryzeae</taxon>
        <taxon>Oryzinae</taxon>
        <taxon>Oryza</taxon>
    </lineage>
</organism>
<feature type="domain" description="GRF-type" evidence="5">
    <location>
        <begin position="24"/>
        <end position="75"/>
    </location>
</feature>
<proteinExistence type="predicted"/>
<evidence type="ECO:0000256" key="4">
    <source>
        <dbReference type="PROSITE-ProRule" id="PRU01343"/>
    </source>
</evidence>
<accession>A0A0E0ADU2</accession>
<evidence type="ECO:0000313" key="6">
    <source>
        <dbReference type="EnsemblPlants" id="OGLUM06G27500.1"/>
    </source>
</evidence>
<name>A0A0E0ADU2_9ORYZ</name>
<evidence type="ECO:0000256" key="1">
    <source>
        <dbReference type="ARBA" id="ARBA00022723"/>
    </source>
</evidence>
<dbReference type="InterPro" id="IPR010666">
    <property type="entry name" value="Znf_GRF"/>
</dbReference>
<reference evidence="6" key="1">
    <citation type="submission" date="2015-04" db="UniProtKB">
        <authorList>
            <consortium name="EnsemblPlants"/>
        </authorList>
    </citation>
    <scope>IDENTIFICATION</scope>
</reference>
<keyword evidence="3" id="KW-0862">Zinc</keyword>
<keyword evidence="1" id="KW-0479">Metal-binding</keyword>
<dbReference type="PANTHER" id="PTHR33680:SF7">
    <property type="entry name" value="OS02G0474200 PROTEIN"/>
    <property type="match status" value="1"/>
</dbReference>
<dbReference type="GO" id="GO:0008270">
    <property type="term" value="F:zinc ion binding"/>
    <property type="evidence" value="ECO:0007669"/>
    <property type="project" value="UniProtKB-KW"/>
</dbReference>
<dbReference type="eggNOG" id="ENOG502R4H5">
    <property type="taxonomic scope" value="Eukaryota"/>
</dbReference>
<dbReference type="AlphaFoldDB" id="A0A0E0ADU2"/>
<evidence type="ECO:0000256" key="2">
    <source>
        <dbReference type="ARBA" id="ARBA00022771"/>
    </source>
</evidence>
<dbReference type="Proteomes" id="UP000026961">
    <property type="component" value="Chromosome 6"/>
</dbReference>
<keyword evidence="2 4" id="KW-0863">Zinc-finger</keyword>
<dbReference type="PROSITE" id="PS51999">
    <property type="entry name" value="ZF_GRF"/>
    <property type="match status" value="1"/>
</dbReference>
<dbReference type="Gramene" id="OGLUM06G27500.1">
    <property type="protein sequence ID" value="OGLUM06G27500.1"/>
    <property type="gene ID" value="OGLUM06G27500"/>
</dbReference>
<dbReference type="EnsemblPlants" id="OGLUM06G27500.1">
    <property type="protein sequence ID" value="OGLUM06G27500.1"/>
    <property type="gene ID" value="OGLUM06G27500"/>
</dbReference>
<protein>
    <recommendedName>
        <fullName evidence="5">GRF-type domain-containing protein</fullName>
    </recommendedName>
</protein>
<dbReference type="STRING" id="40148.A0A0E0ADU2"/>
<dbReference type="PANTHER" id="PTHR33680">
    <property type="entry name" value="OS07G0190500 PROTEIN"/>
    <property type="match status" value="1"/>
</dbReference>
<evidence type="ECO:0000313" key="7">
    <source>
        <dbReference type="Proteomes" id="UP000026961"/>
    </source>
</evidence>